<dbReference type="STRING" id="1128400.I2G623"/>
<gene>
    <name evidence="4" type="ORF">UHOR_01836</name>
</gene>
<name>I2G623_USTHO</name>
<feature type="compositionally biased region" description="Polar residues" evidence="2">
    <location>
        <begin position="142"/>
        <end position="151"/>
    </location>
</feature>
<protein>
    <recommendedName>
        <fullName evidence="6">Barwin domain-containing protein</fullName>
    </recommendedName>
</protein>
<evidence type="ECO:0000256" key="1">
    <source>
        <dbReference type="ARBA" id="ARBA00022729"/>
    </source>
</evidence>
<dbReference type="EMBL" id="CAGI01000193">
    <property type="protein sequence ID" value="CCF54616.1"/>
    <property type="molecule type" value="Genomic_DNA"/>
</dbReference>
<dbReference type="OrthoDB" id="623670at2759"/>
<keyword evidence="5" id="KW-1185">Reference proteome</keyword>
<dbReference type="PANTHER" id="PTHR31836">
    <property type="match status" value="1"/>
</dbReference>
<dbReference type="SUPFAM" id="SSF50685">
    <property type="entry name" value="Barwin-like endoglucanases"/>
    <property type="match status" value="2"/>
</dbReference>
<dbReference type="AlphaFoldDB" id="I2G623"/>
<feature type="chain" id="PRO_5003658165" description="Barwin domain-containing protein" evidence="3">
    <location>
        <begin position="19"/>
        <end position="303"/>
    </location>
</feature>
<feature type="compositionally biased region" description="Low complexity" evidence="2">
    <location>
        <begin position="128"/>
        <end position="141"/>
    </location>
</feature>
<dbReference type="HOGENOM" id="CLU_934378_0_0_1"/>
<evidence type="ECO:0008006" key="6">
    <source>
        <dbReference type="Google" id="ProtNLM"/>
    </source>
</evidence>
<dbReference type="PANTHER" id="PTHR31836:SF25">
    <property type="entry name" value="RLPA-LIKE PROTEIN DOUBLE-PSI BETA-BARREL DOMAIN-CONTAINING PROTEIN"/>
    <property type="match status" value="1"/>
</dbReference>
<reference evidence="4 5" key="1">
    <citation type="journal article" date="2012" name="Plant Cell">
        <title>Genome comparison of barley and maize smut fungi reveals targeted loss of RNA silencing components and species-specific presence of transposable elements.</title>
        <authorList>
            <person name="Laurie J.D."/>
            <person name="Ali S."/>
            <person name="Linning R."/>
            <person name="Mannhaupt G."/>
            <person name="Wong P."/>
            <person name="Gueldener U."/>
            <person name="Muensterkoetter M."/>
            <person name="Moore R."/>
            <person name="Kahmann R."/>
            <person name="Bakkeren G."/>
            <person name="Schirawski J."/>
        </authorList>
    </citation>
    <scope>NUCLEOTIDE SEQUENCE [LARGE SCALE GENOMIC DNA]</scope>
    <source>
        <strain evidence="5">Uh4875-4</strain>
    </source>
</reference>
<evidence type="ECO:0000256" key="2">
    <source>
        <dbReference type="SAM" id="MobiDB-lite"/>
    </source>
</evidence>
<accession>I2G623</accession>
<evidence type="ECO:0000256" key="3">
    <source>
        <dbReference type="SAM" id="SignalP"/>
    </source>
</evidence>
<feature type="signal peptide" evidence="3">
    <location>
        <begin position="1"/>
        <end position="18"/>
    </location>
</feature>
<dbReference type="Proteomes" id="UP000006174">
    <property type="component" value="Unassembled WGS sequence"/>
</dbReference>
<dbReference type="eggNOG" id="ENOG502S6X4">
    <property type="taxonomic scope" value="Eukaryota"/>
</dbReference>
<dbReference type="InterPro" id="IPR051477">
    <property type="entry name" value="Expansin_CellWall"/>
</dbReference>
<dbReference type="OMA" id="ESITWGF"/>
<proteinExistence type="predicted"/>
<dbReference type="InterPro" id="IPR036908">
    <property type="entry name" value="RlpA-like_sf"/>
</dbReference>
<evidence type="ECO:0000313" key="4">
    <source>
        <dbReference type="EMBL" id="CCF54616.1"/>
    </source>
</evidence>
<comment type="caution">
    <text evidence="4">The sequence shown here is derived from an EMBL/GenBank/DDBJ whole genome shotgun (WGS) entry which is preliminary data.</text>
</comment>
<evidence type="ECO:0000313" key="5">
    <source>
        <dbReference type="Proteomes" id="UP000006174"/>
    </source>
</evidence>
<keyword evidence="1 3" id="KW-0732">Signal</keyword>
<sequence>MIASNVLAVALAVAGAAAAPLVKRSSGQATYYAAGLGACGWVNSGSDFIVAMNAPEWAGGSRCGQTVTITNHKNGNTQSAQIADLCPGCSYGSLDMSTSLFAALNNGNMDDGVFPISWSFGSGSAASNNNQQQHQQQQQQQKTSSTYTPEATYTKSVEASATATPAQATYSPAAAAASPTASYAPQPASASNTKTVVSTPLWWSDIPEVNSNCGVNLGPASLPIAISSSKLLAADKLNDACGKWVQVKNNQNGKQISVQVVGSFVGSEGDIALTEAYRHIANNYENPENIESITWGFIDGQSM</sequence>
<organism evidence="4 5">
    <name type="scientific">Ustilago hordei</name>
    <name type="common">Barley covered smut fungus</name>
    <dbReference type="NCBI Taxonomy" id="120017"/>
    <lineage>
        <taxon>Eukaryota</taxon>
        <taxon>Fungi</taxon>
        <taxon>Dikarya</taxon>
        <taxon>Basidiomycota</taxon>
        <taxon>Ustilaginomycotina</taxon>
        <taxon>Ustilaginomycetes</taxon>
        <taxon>Ustilaginales</taxon>
        <taxon>Ustilaginaceae</taxon>
        <taxon>Ustilago</taxon>
    </lineage>
</organism>
<dbReference type="Gene3D" id="2.40.40.10">
    <property type="entry name" value="RlpA-like domain"/>
    <property type="match status" value="2"/>
</dbReference>
<dbReference type="CDD" id="cd22191">
    <property type="entry name" value="DPBB_RlpA_EXP_N-like"/>
    <property type="match status" value="2"/>
</dbReference>
<feature type="region of interest" description="Disordered" evidence="2">
    <location>
        <begin position="124"/>
        <end position="151"/>
    </location>
</feature>